<accession>A0A975SKX9</accession>
<dbReference type="Proteomes" id="UP000683428">
    <property type="component" value="Chromosome"/>
</dbReference>
<dbReference type="SMART" id="SM00387">
    <property type="entry name" value="HATPase_c"/>
    <property type="match status" value="1"/>
</dbReference>
<evidence type="ECO:0000256" key="7">
    <source>
        <dbReference type="ARBA" id="ARBA00022741"/>
    </source>
</evidence>
<feature type="coiled-coil region" evidence="14">
    <location>
        <begin position="231"/>
        <end position="258"/>
    </location>
</feature>
<evidence type="ECO:0000256" key="5">
    <source>
        <dbReference type="ARBA" id="ARBA00022679"/>
    </source>
</evidence>
<evidence type="ECO:0000256" key="15">
    <source>
        <dbReference type="SAM" id="Phobius"/>
    </source>
</evidence>
<reference evidence="18" key="1">
    <citation type="submission" date="2020-11" db="EMBL/GenBank/DDBJ databases">
        <title>Azospira inquinata sp. nov.</title>
        <authorList>
            <person name="Moe W.M."/>
            <person name="Mikes M.C."/>
        </authorList>
    </citation>
    <scope>NUCLEOTIDE SEQUENCE</scope>
    <source>
        <strain evidence="18">Azo-3</strain>
    </source>
</reference>
<keyword evidence="5 13" id="KW-0808">Transferase</keyword>
<keyword evidence="13" id="KW-1003">Cell membrane</keyword>
<evidence type="ECO:0000313" key="19">
    <source>
        <dbReference type="Proteomes" id="UP000683428"/>
    </source>
</evidence>
<dbReference type="InterPro" id="IPR003594">
    <property type="entry name" value="HATPase_dom"/>
</dbReference>
<dbReference type="InterPro" id="IPR016380">
    <property type="entry name" value="Sig_transdc_His_kin_NarX/NarQ"/>
</dbReference>
<dbReference type="KEGG" id="aiq:Azoinq_09860"/>
<name>A0A975SKX9_9RHOO</name>
<dbReference type="CDD" id="cd06225">
    <property type="entry name" value="HAMP"/>
    <property type="match status" value="1"/>
</dbReference>
<dbReference type="SMART" id="SM00304">
    <property type="entry name" value="HAMP"/>
    <property type="match status" value="1"/>
</dbReference>
<dbReference type="InterPro" id="IPR003660">
    <property type="entry name" value="HAMP_dom"/>
</dbReference>
<organism evidence="18 19">
    <name type="scientific">Azospira inquinata</name>
    <dbReference type="NCBI Taxonomy" id="2785627"/>
    <lineage>
        <taxon>Bacteria</taxon>
        <taxon>Pseudomonadati</taxon>
        <taxon>Pseudomonadota</taxon>
        <taxon>Betaproteobacteria</taxon>
        <taxon>Rhodocyclales</taxon>
        <taxon>Rhodocyclaceae</taxon>
        <taxon>Azospira</taxon>
    </lineage>
</organism>
<comment type="catalytic activity">
    <reaction evidence="1 13">
        <text>ATP + protein L-histidine = ADP + protein N-phospho-L-histidine.</text>
        <dbReference type="EC" id="2.7.13.3"/>
    </reaction>
</comment>
<evidence type="ECO:0000256" key="14">
    <source>
        <dbReference type="SAM" id="Coils"/>
    </source>
</evidence>
<dbReference type="CDD" id="cd19408">
    <property type="entry name" value="NarX_NarQ_sensor"/>
    <property type="match status" value="1"/>
</dbReference>
<sequence>MNFRFSRMRSLSAKLLSLSSLWLLVAMVSIGYTLLLSWKLDGGAAAINDAGSLRMRSYHIGYLISSGASSERITREMDGFEDTLARLRRGDPTRPLFLPNNQEVYAQARRIVDNWQGQVRPALSRAIHQPPNTPKPYLDAFVEDINRLVSLIEQDNARNTTLLRLFQVVLLALALTGTVTMIYLMYLLVINPLTDLGRAMQRLRDGDWQTRIEVETQDEFGMLALGFNQMASRLEDLYATLEDKVEEKTRSVESKNRQLATLYQVTAFLHEPHSREAMCEGFLQRLIELFAADGGSVRLADRQRGRLDLVAQVRLPQSLQESEPCTHIQGCECGQALDLTAPLLRHVPQGGLLPLKPCGAAGFQDVALFHIRYNQQEIGLFSLFFRQAARLSPQDQYLIETLGQHLGVAIENLRLAARDRQFAVSEERNLMAQGLHDSIAQSLSFLNLQVQMLESALAAGETEQVKENLDFIRTGVQECYEDVRELLLNFRTQISKESFPDALHSLLRRFEQQTRVHTTLSMTGSGLPLDPQQELQVLFILQEALSNVRKHARAQQVDIQLCNQADFTLTIRDDGVGFNPASVAEKKDQHVGLSIMEERARRIHGQIHIHTQENSGTTLELLLPKEERIAP</sequence>
<evidence type="ECO:0000259" key="17">
    <source>
        <dbReference type="PROSITE" id="PS50885"/>
    </source>
</evidence>
<dbReference type="GO" id="GO:0005524">
    <property type="term" value="F:ATP binding"/>
    <property type="evidence" value="ECO:0007669"/>
    <property type="project" value="UniProtKB-KW"/>
</dbReference>
<dbReference type="GO" id="GO:0046983">
    <property type="term" value="F:protein dimerization activity"/>
    <property type="evidence" value="ECO:0007669"/>
    <property type="project" value="InterPro"/>
</dbReference>
<dbReference type="InterPro" id="IPR050482">
    <property type="entry name" value="Sensor_HK_TwoCompSys"/>
</dbReference>
<evidence type="ECO:0000256" key="8">
    <source>
        <dbReference type="ARBA" id="ARBA00022777"/>
    </source>
</evidence>
<keyword evidence="9 13" id="KW-0067">ATP-binding</keyword>
<dbReference type="EC" id="2.7.13.3" evidence="13"/>
<dbReference type="Pfam" id="PF13675">
    <property type="entry name" value="PilJ"/>
    <property type="match status" value="1"/>
</dbReference>
<evidence type="ECO:0000313" key="18">
    <source>
        <dbReference type="EMBL" id="QWT48173.1"/>
    </source>
</evidence>
<proteinExistence type="predicted"/>
<dbReference type="Pfam" id="PF13185">
    <property type="entry name" value="GAF_2"/>
    <property type="match status" value="1"/>
</dbReference>
<keyword evidence="6 15" id="KW-0812">Transmembrane</keyword>
<evidence type="ECO:0000256" key="4">
    <source>
        <dbReference type="ARBA" id="ARBA00022553"/>
    </source>
</evidence>
<keyword evidence="11 13" id="KW-0902">Two-component regulatory system</keyword>
<feature type="domain" description="Histidine kinase" evidence="16">
    <location>
        <begin position="434"/>
        <end position="627"/>
    </location>
</feature>
<dbReference type="SMART" id="SM00065">
    <property type="entry name" value="GAF"/>
    <property type="match status" value="1"/>
</dbReference>
<feature type="domain" description="HAMP" evidence="17">
    <location>
        <begin position="187"/>
        <end position="239"/>
    </location>
</feature>
<evidence type="ECO:0000256" key="6">
    <source>
        <dbReference type="ARBA" id="ARBA00022692"/>
    </source>
</evidence>
<keyword evidence="3 13" id="KW-0997">Cell inner membrane</keyword>
<dbReference type="Pfam" id="PF02518">
    <property type="entry name" value="HATPase_c"/>
    <property type="match status" value="1"/>
</dbReference>
<evidence type="ECO:0000256" key="3">
    <source>
        <dbReference type="ARBA" id="ARBA00022519"/>
    </source>
</evidence>
<evidence type="ECO:0000256" key="2">
    <source>
        <dbReference type="ARBA" id="ARBA00004429"/>
    </source>
</evidence>
<keyword evidence="12 13" id="KW-0472">Membrane</keyword>
<dbReference type="RefSeq" id="WP_216129535.1">
    <property type="nucleotide sequence ID" value="NZ_CP064782.1"/>
</dbReference>
<dbReference type="GO" id="GO:0000155">
    <property type="term" value="F:phosphorelay sensor kinase activity"/>
    <property type="evidence" value="ECO:0007669"/>
    <property type="project" value="InterPro"/>
</dbReference>
<dbReference type="InterPro" id="IPR011712">
    <property type="entry name" value="Sig_transdc_His_kin_sub3_dim/P"/>
</dbReference>
<gene>
    <name evidence="18" type="ORF">Azoinq_09860</name>
</gene>
<evidence type="ECO:0000256" key="11">
    <source>
        <dbReference type="ARBA" id="ARBA00023012"/>
    </source>
</evidence>
<dbReference type="CDD" id="cd16917">
    <property type="entry name" value="HATPase_UhpB-NarQ-NarX-like"/>
    <property type="match status" value="1"/>
</dbReference>
<dbReference type="InterPro" id="IPR005467">
    <property type="entry name" value="His_kinase_dom"/>
</dbReference>
<evidence type="ECO:0000256" key="12">
    <source>
        <dbReference type="ARBA" id="ARBA00023136"/>
    </source>
</evidence>
<evidence type="ECO:0000256" key="10">
    <source>
        <dbReference type="ARBA" id="ARBA00022989"/>
    </source>
</evidence>
<keyword evidence="10 15" id="KW-1133">Transmembrane helix</keyword>
<dbReference type="EMBL" id="CP064782">
    <property type="protein sequence ID" value="QWT48173.1"/>
    <property type="molecule type" value="Genomic_DNA"/>
</dbReference>
<evidence type="ECO:0000256" key="13">
    <source>
        <dbReference type="PIRNR" id="PIRNR003167"/>
    </source>
</evidence>
<dbReference type="Pfam" id="PF00672">
    <property type="entry name" value="HAMP"/>
    <property type="match status" value="1"/>
</dbReference>
<keyword evidence="7 13" id="KW-0547">Nucleotide-binding</keyword>
<dbReference type="PROSITE" id="PS50885">
    <property type="entry name" value="HAMP"/>
    <property type="match status" value="1"/>
</dbReference>
<dbReference type="GO" id="GO:0016020">
    <property type="term" value="C:membrane"/>
    <property type="evidence" value="ECO:0007669"/>
    <property type="project" value="UniProtKB-SubCell"/>
</dbReference>
<comment type="subcellular location">
    <subcellularLocation>
        <location evidence="2">Cell inner membrane</location>
        <topology evidence="2">Multi-pass membrane protein</topology>
    </subcellularLocation>
</comment>
<dbReference type="Pfam" id="PF07730">
    <property type="entry name" value="HisKA_3"/>
    <property type="match status" value="1"/>
</dbReference>
<dbReference type="InterPro" id="IPR003018">
    <property type="entry name" value="GAF"/>
</dbReference>
<evidence type="ECO:0000259" key="16">
    <source>
        <dbReference type="PROSITE" id="PS50109"/>
    </source>
</evidence>
<keyword evidence="4" id="KW-0597">Phosphoprotein</keyword>
<dbReference type="PANTHER" id="PTHR24421">
    <property type="entry name" value="NITRATE/NITRITE SENSOR PROTEIN NARX-RELATED"/>
    <property type="match status" value="1"/>
</dbReference>
<feature type="transmembrane region" description="Helical" evidence="15">
    <location>
        <begin position="165"/>
        <end position="190"/>
    </location>
</feature>
<dbReference type="InterPro" id="IPR029095">
    <property type="entry name" value="NarX-like_N"/>
</dbReference>
<keyword evidence="8 13" id="KW-0418">Kinase</keyword>
<protein>
    <recommendedName>
        <fullName evidence="13">Sensor protein</fullName>
        <ecNumber evidence="13">2.7.13.3</ecNumber>
    </recommendedName>
</protein>
<dbReference type="PROSITE" id="PS50109">
    <property type="entry name" value="HIS_KIN"/>
    <property type="match status" value="1"/>
</dbReference>
<evidence type="ECO:0000256" key="9">
    <source>
        <dbReference type="ARBA" id="ARBA00022840"/>
    </source>
</evidence>
<dbReference type="PIRSF" id="PIRSF003167">
    <property type="entry name" value="STHK_NarX/NarQ"/>
    <property type="match status" value="1"/>
</dbReference>
<dbReference type="PANTHER" id="PTHR24421:SF10">
    <property type="entry name" value="NITRATE_NITRITE SENSOR PROTEIN NARQ"/>
    <property type="match status" value="1"/>
</dbReference>
<dbReference type="AlphaFoldDB" id="A0A975SKX9"/>
<evidence type="ECO:0000256" key="1">
    <source>
        <dbReference type="ARBA" id="ARBA00000085"/>
    </source>
</evidence>
<keyword evidence="14" id="KW-0175">Coiled coil</keyword>
<keyword evidence="19" id="KW-1185">Reference proteome</keyword>